<dbReference type="PROSITE" id="PS00108">
    <property type="entry name" value="PROTEIN_KINASE_ST"/>
    <property type="match status" value="1"/>
</dbReference>
<evidence type="ECO:0000256" key="9">
    <source>
        <dbReference type="ARBA" id="ARBA00022723"/>
    </source>
</evidence>
<dbReference type="GO" id="GO:0005524">
    <property type="term" value="F:ATP binding"/>
    <property type="evidence" value="ECO:0007669"/>
    <property type="project" value="UniProtKB-KW"/>
</dbReference>
<dbReference type="InterPro" id="IPR008271">
    <property type="entry name" value="Ser/Thr_kinase_AS"/>
</dbReference>
<evidence type="ECO:0000256" key="22">
    <source>
        <dbReference type="ARBA" id="ARBA00075647"/>
    </source>
</evidence>
<comment type="catalytic activity">
    <reaction evidence="18">
        <text>L-threonyl-[protein] + ATP = O-phospho-L-threonyl-[protein] + ADP + H(+)</text>
        <dbReference type="Rhea" id="RHEA:46608"/>
        <dbReference type="Rhea" id="RHEA-COMP:11060"/>
        <dbReference type="Rhea" id="RHEA-COMP:11605"/>
        <dbReference type="ChEBI" id="CHEBI:15378"/>
        <dbReference type="ChEBI" id="CHEBI:30013"/>
        <dbReference type="ChEBI" id="CHEBI:30616"/>
        <dbReference type="ChEBI" id="CHEBI:61977"/>
        <dbReference type="ChEBI" id="CHEBI:456216"/>
        <dbReference type="EC" id="2.7.11.1"/>
    </reaction>
</comment>
<dbReference type="Gene3D" id="1.10.510.10">
    <property type="entry name" value="Transferase(Phosphotransferase) domain 1"/>
    <property type="match status" value="1"/>
</dbReference>
<protein>
    <recommendedName>
        <fullName evidence="21">Serine/threonine-protein kinase Nek11</fullName>
        <ecNumber evidence="5">2.7.11.1</ecNumber>
    </recommendedName>
    <alternativeName>
        <fullName evidence="22">Never in mitosis A-related kinase 11</fullName>
    </alternativeName>
</protein>
<keyword evidence="6" id="KW-0723">Serine/threonine-protein kinase</keyword>
<keyword evidence="10" id="KW-0547">Nucleotide-binding</keyword>
<evidence type="ECO:0000256" key="20">
    <source>
        <dbReference type="ARBA" id="ARBA00055453"/>
    </source>
</evidence>
<dbReference type="AlphaFoldDB" id="A0A093D226"/>
<evidence type="ECO:0000256" key="21">
    <source>
        <dbReference type="ARBA" id="ARBA00073378"/>
    </source>
</evidence>
<evidence type="ECO:0000256" key="19">
    <source>
        <dbReference type="ARBA" id="ARBA00048679"/>
    </source>
</evidence>
<dbReference type="SMART" id="SM00220">
    <property type="entry name" value="S_TKc"/>
    <property type="match status" value="1"/>
</dbReference>
<dbReference type="PANTHER" id="PTHR44899">
    <property type="entry name" value="CAMK FAMILY PROTEIN KINASE"/>
    <property type="match status" value="1"/>
</dbReference>
<evidence type="ECO:0000256" key="7">
    <source>
        <dbReference type="ARBA" id="ARBA00022553"/>
    </source>
</evidence>
<dbReference type="Gene3D" id="3.30.200.20">
    <property type="entry name" value="Phosphorylase Kinase, domain 1"/>
    <property type="match status" value="1"/>
</dbReference>
<evidence type="ECO:0000256" key="8">
    <source>
        <dbReference type="ARBA" id="ARBA00022679"/>
    </source>
</evidence>
<sequence>MLKFQETAKHVIVARFNSACSDAVIARRYTIQRKLGNGSFGNVYLVSDRKAKQGEELKVLKEISVGDLKPNETVEANLEAQLLSKLDHPAIVKFYASFVERDSFCIITEYCEGGDLDFKIQEYKESGKTFTQRQIIDWFIQLLLGVDYMHERWILHRDLKAKNIFLKNNLLKIGDFGVSCLLMGSCDLATTFTGTPYYMSPEALKHQGYNTKSDIWSLGCILYEMCCMKHAFTGHNFLSVVLKIVEGDTPSLPDRYPSKLNAVLCSMLNKDPSLRPAAAEILKIPYIDEELKNAQSKFTNMTVKNKALNWQKEAAPIFDAVQRKVHLQTLQELSEVQKMTPRERMRLRKLNAADEKAKKLKQLAEEKYQENIKRMQEFRCRNFQQLNVDVLHVLRSAFVSYMLSVALDAQSCSETHHLEVHQSLVCLAGSVRREKIPEDPEIAEEYYNDEFESCSEGSEEEEDVEPSHMVSKTNHQVYVTFGKTDSDTEAMVKYLESVLNSSSLGSATVTRVSPGVAQGFRALNSTMAETKLKSMRESAIGKLGVEVFEAVYGYLKQARQQNASEEEIKRHLEKLVSRASDCFEVDQLLYFEEQL</sequence>
<evidence type="ECO:0000256" key="4">
    <source>
        <dbReference type="ARBA" id="ARBA00010886"/>
    </source>
</evidence>
<evidence type="ECO:0000256" key="3">
    <source>
        <dbReference type="ARBA" id="ARBA00004604"/>
    </source>
</evidence>
<dbReference type="FunFam" id="1.10.510.10:FF:001071">
    <property type="entry name" value="NIMA related kinase 11"/>
    <property type="match status" value="1"/>
</dbReference>
<dbReference type="FunFam" id="3.30.200.20:FF:000332">
    <property type="entry name" value="NIMA related kinase 11"/>
    <property type="match status" value="1"/>
</dbReference>
<keyword evidence="12" id="KW-0067">ATP-binding</keyword>
<evidence type="ECO:0000256" key="10">
    <source>
        <dbReference type="ARBA" id="ARBA00022741"/>
    </source>
</evidence>
<comment type="cofactor">
    <cofactor evidence="1">
        <name>Mn(2+)</name>
        <dbReference type="ChEBI" id="CHEBI:29035"/>
    </cofactor>
</comment>
<keyword evidence="7" id="KW-0597">Phosphoprotein</keyword>
<dbReference type="EMBL" id="KL471824">
    <property type="protein sequence ID" value="KFV19124.1"/>
    <property type="molecule type" value="Genomic_DNA"/>
</dbReference>
<evidence type="ECO:0000256" key="18">
    <source>
        <dbReference type="ARBA" id="ARBA00047899"/>
    </source>
</evidence>
<keyword evidence="9" id="KW-0479">Metal-binding</keyword>
<evidence type="ECO:0000256" key="2">
    <source>
        <dbReference type="ARBA" id="ARBA00001946"/>
    </source>
</evidence>
<dbReference type="EC" id="2.7.11.1" evidence="5"/>
<name>A0A093D226_TAUER</name>
<keyword evidence="15" id="KW-0464">Manganese</keyword>
<keyword evidence="16" id="KW-0539">Nucleus</keyword>
<dbReference type="InterPro" id="IPR051131">
    <property type="entry name" value="NEK_Ser/Thr_kinase_NIMA"/>
</dbReference>
<dbReference type="GO" id="GO:0046872">
    <property type="term" value="F:metal ion binding"/>
    <property type="evidence" value="ECO:0007669"/>
    <property type="project" value="UniProtKB-KW"/>
</dbReference>
<dbReference type="CDD" id="cd08222">
    <property type="entry name" value="STKc_Nek11"/>
    <property type="match status" value="1"/>
</dbReference>
<dbReference type="PROSITE" id="PS50011">
    <property type="entry name" value="PROTEIN_KINASE_DOM"/>
    <property type="match status" value="1"/>
</dbReference>
<comment type="function">
    <text evidence="20">Protein kinase which plays an important role in the G2/M checkpoint response to DNA damage. Controls degradation of CDC25A by directly phosphorylating it on residues whose phosphorylation is required for BTRC-mediated polyubiquitination and degradation.</text>
</comment>
<evidence type="ECO:0000256" key="12">
    <source>
        <dbReference type="ARBA" id="ARBA00022840"/>
    </source>
</evidence>
<evidence type="ECO:0000256" key="11">
    <source>
        <dbReference type="ARBA" id="ARBA00022777"/>
    </source>
</evidence>
<feature type="non-terminal residue" evidence="24">
    <location>
        <position position="595"/>
    </location>
</feature>
<dbReference type="Proteomes" id="UP000053661">
    <property type="component" value="Unassembled WGS sequence"/>
</dbReference>
<comment type="subcellular location">
    <subcellularLocation>
        <location evidence="3">Nucleus</location>
        <location evidence="3">Nucleolus</location>
    </subcellularLocation>
</comment>
<feature type="domain" description="Protein kinase" evidence="23">
    <location>
        <begin position="29"/>
        <end position="287"/>
    </location>
</feature>
<evidence type="ECO:0000313" key="25">
    <source>
        <dbReference type="Proteomes" id="UP000053661"/>
    </source>
</evidence>
<keyword evidence="13" id="KW-0460">Magnesium</keyword>
<keyword evidence="25" id="KW-1185">Reference proteome</keyword>
<evidence type="ECO:0000259" key="23">
    <source>
        <dbReference type="PROSITE" id="PS50011"/>
    </source>
</evidence>
<comment type="catalytic activity">
    <reaction evidence="19">
        <text>L-seryl-[protein] + ATP = O-phospho-L-seryl-[protein] + ADP + H(+)</text>
        <dbReference type="Rhea" id="RHEA:17989"/>
        <dbReference type="Rhea" id="RHEA-COMP:9863"/>
        <dbReference type="Rhea" id="RHEA-COMP:11604"/>
        <dbReference type="ChEBI" id="CHEBI:15378"/>
        <dbReference type="ChEBI" id="CHEBI:29999"/>
        <dbReference type="ChEBI" id="CHEBI:30616"/>
        <dbReference type="ChEBI" id="CHEBI:83421"/>
        <dbReference type="ChEBI" id="CHEBI:456216"/>
        <dbReference type="EC" id="2.7.11.1"/>
    </reaction>
</comment>
<organism evidence="24 25">
    <name type="scientific">Tauraco erythrolophus</name>
    <name type="common">Red-crested turaco</name>
    <dbReference type="NCBI Taxonomy" id="121530"/>
    <lineage>
        <taxon>Eukaryota</taxon>
        <taxon>Metazoa</taxon>
        <taxon>Chordata</taxon>
        <taxon>Craniata</taxon>
        <taxon>Vertebrata</taxon>
        <taxon>Euteleostomi</taxon>
        <taxon>Archelosauria</taxon>
        <taxon>Archosauria</taxon>
        <taxon>Dinosauria</taxon>
        <taxon>Saurischia</taxon>
        <taxon>Theropoda</taxon>
        <taxon>Coelurosauria</taxon>
        <taxon>Aves</taxon>
        <taxon>Neognathae</taxon>
        <taxon>Neoaves</taxon>
        <taxon>Otidimorphae</taxon>
        <taxon>Musophagiformes</taxon>
        <taxon>Musophagidae</taxon>
        <taxon>Tauraco</taxon>
    </lineage>
</organism>
<dbReference type="GO" id="GO:0005730">
    <property type="term" value="C:nucleolus"/>
    <property type="evidence" value="ECO:0007669"/>
    <property type="project" value="UniProtKB-SubCell"/>
</dbReference>
<comment type="similarity">
    <text evidence="4">Belongs to the protein kinase superfamily. NEK Ser/Thr protein kinase family. NIMA subfamily.</text>
</comment>
<comment type="cofactor">
    <cofactor evidence="2">
        <name>Mg(2+)</name>
        <dbReference type="ChEBI" id="CHEBI:18420"/>
    </cofactor>
</comment>
<keyword evidence="14" id="KW-0175">Coiled coil</keyword>
<evidence type="ECO:0000256" key="5">
    <source>
        <dbReference type="ARBA" id="ARBA00012513"/>
    </source>
</evidence>
<dbReference type="Pfam" id="PF00069">
    <property type="entry name" value="Pkinase"/>
    <property type="match status" value="1"/>
</dbReference>
<evidence type="ECO:0000256" key="16">
    <source>
        <dbReference type="ARBA" id="ARBA00023242"/>
    </source>
</evidence>
<evidence type="ECO:0000256" key="1">
    <source>
        <dbReference type="ARBA" id="ARBA00001936"/>
    </source>
</evidence>
<dbReference type="SUPFAM" id="SSF56112">
    <property type="entry name" value="Protein kinase-like (PK-like)"/>
    <property type="match status" value="1"/>
</dbReference>
<evidence type="ECO:0000256" key="17">
    <source>
        <dbReference type="ARBA" id="ARBA00023306"/>
    </source>
</evidence>
<dbReference type="GO" id="GO:0004674">
    <property type="term" value="F:protein serine/threonine kinase activity"/>
    <property type="evidence" value="ECO:0007669"/>
    <property type="project" value="UniProtKB-KW"/>
</dbReference>
<evidence type="ECO:0000256" key="13">
    <source>
        <dbReference type="ARBA" id="ARBA00022842"/>
    </source>
</evidence>
<evidence type="ECO:0000256" key="14">
    <source>
        <dbReference type="ARBA" id="ARBA00023054"/>
    </source>
</evidence>
<evidence type="ECO:0000313" key="24">
    <source>
        <dbReference type="EMBL" id="KFV19124.1"/>
    </source>
</evidence>
<evidence type="ECO:0000256" key="6">
    <source>
        <dbReference type="ARBA" id="ARBA00022527"/>
    </source>
</evidence>
<gene>
    <name evidence="24" type="ORF">N340_08667</name>
</gene>
<reference evidence="24 25" key="1">
    <citation type="submission" date="2014-04" db="EMBL/GenBank/DDBJ databases">
        <title>Genome evolution of avian class.</title>
        <authorList>
            <person name="Zhang G."/>
            <person name="Li C."/>
        </authorList>
    </citation>
    <scope>NUCLEOTIDE SEQUENCE [LARGE SCALE GENOMIC DNA]</scope>
    <source>
        <strain evidence="24">BGI_N340</strain>
    </source>
</reference>
<dbReference type="InterPro" id="IPR000719">
    <property type="entry name" value="Prot_kinase_dom"/>
</dbReference>
<proteinExistence type="inferred from homology"/>
<dbReference type="InterPro" id="IPR011009">
    <property type="entry name" value="Kinase-like_dom_sf"/>
</dbReference>
<accession>A0A093D226</accession>
<keyword evidence="17" id="KW-0131">Cell cycle</keyword>
<evidence type="ECO:0000256" key="15">
    <source>
        <dbReference type="ARBA" id="ARBA00023211"/>
    </source>
</evidence>
<keyword evidence="11 24" id="KW-0418">Kinase</keyword>
<dbReference type="PANTHER" id="PTHR44899:SF8">
    <property type="entry name" value="NIMA-RELATED KINASE 11"/>
    <property type="match status" value="1"/>
</dbReference>
<keyword evidence="8" id="KW-0808">Transferase</keyword>